<evidence type="ECO:0000313" key="9">
    <source>
        <dbReference type="Proteomes" id="UP001153076"/>
    </source>
</evidence>
<feature type="region of interest" description="Disordered" evidence="6">
    <location>
        <begin position="444"/>
        <end position="463"/>
    </location>
</feature>
<feature type="coiled-coil region" evidence="5">
    <location>
        <begin position="531"/>
        <end position="779"/>
    </location>
</feature>
<dbReference type="PROSITE" id="PS51715">
    <property type="entry name" value="G_GB1_RHD3"/>
    <property type="match status" value="1"/>
</dbReference>
<evidence type="ECO:0000256" key="1">
    <source>
        <dbReference type="ARBA" id="ARBA00022741"/>
    </source>
</evidence>
<evidence type="ECO:0000256" key="4">
    <source>
        <dbReference type="PROSITE-ProRule" id="PRU01052"/>
    </source>
</evidence>
<accession>A0A9Q1K7M5</accession>
<dbReference type="Gene3D" id="1.20.1000.10">
    <property type="entry name" value="Guanylate-binding protein, C-terminal domain"/>
    <property type="match status" value="1"/>
</dbReference>
<name>A0A9Q1K7M5_9CARY</name>
<dbReference type="InterPro" id="IPR030386">
    <property type="entry name" value="G_GB1_RHD3_dom"/>
</dbReference>
<dbReference type="InterPro" id="IPR015894">
    <property type="entry name" value="Guanylate-bd_N"/>
</dbReference>
<keyword evidence="3" id="KW-0342">GTP-binding</keyword>
<dbReference type="Pfam" id="PF02841">
    <property type="entry name" value="GBP_C"/>
    <property type="match status" value="1"/>
</dbReference>
<feature type="domain" description="GB1/RHD3-type G" evidence="7">
    <location>
        <begin position="1"/>
        <end position="150"/>
    </location>
</feature>
<reference evidence="8" key="1">
    <citation type="submission" date="2022-04" db="EMBL/GenBank/DDBJ databases">
        <title>Carnegiea gigantea Genome sequencing and assembly v2.</title>
        <authorList>
            <person name="Copetti D."/>
            <person name="Sanderson M.J."/>
            <person name="Burquez A."/>
            <person name="Wojciechowski M.F."/>
        </authorList>
    </citation>
    <scope>NUCLEOTIDE SEQUENCE</scope>
    <source>
        <strain evidence="8">SGP5-SGP5p</strain>
        <tissue evidence="8">Aerial part</tissue>
    </source>
</reference>
<sequence>MFIYNQMGGIDEAALDRLSLVTEMTKHIRVRASGGRTTASELGQFSPIFVWLLRDFYLDLTEDERKITPRDYLELALRPVQGRGKDVAAKNEIRESIRALFPDRECFTLVRPLNNESQLQRLDQIPLDKLRPEFRSGLDALTRFVFERTRPKQVGATIMNGPMLAGITQSFLDALNHGAVPTITSSWQSVEEAECRRAYDSATEEYMSSFDRSKPPEEAMLREAHEAAVQKALSMFNASAVGAGSARQKYEKLLHTFVRKAFEDYKRNVLMEADMQCTNAIQNMERRLRSACHATDAKLEQVLKLLDELRSDYEKSTYGPGKWNKLAIFLQQSLEGPIADLVRKQIDQVTSERSSLSLKCRSIEDKMNLLYKQLEANEKIKADYLKRYEDSINEKKEVAAEYMSHITNLQSKCSSLEERCSSLLKTLESARQESAEWKRKYEHVLSKQKDEEEQASAERSALKSRASAAEARLAAAREQVQSAQEEAEEWKRKYDVAVRDAKLALEKAAVVQERTNKSMQSREDALRAEFAQSLTKKDEEVREKAAKIEQAERCLATLTLELKAAQSKVESYNWEMSGLKSEVKDLIEKLEAANATAQSYEREAKILEQEKMHLEQKYRSEFARFDEVQDRCKAAEKEAKRATEVADKARADAAAAQKDKTEIQQTAMERLAQIERAERQIDNLVREKSDLLFELETLRKSEMDANAKMRQLEAQVEEREKEIESLMKSNNEQRASTVQVLESLLETERAARAEANRRAEALSHQLQSTQGKLDMVQQELTSVRLNESALDAKLKTAASHGKRSRVDEHDMAVDSVEDLDVNGRAARASKRRKSTDGPLQESASAGDGDSAFTGDDDSQSQQVETGDYTKFTVLRLKQELTKHDFGDEVLKLKAPIKKKDLIALYERCILSKL</sequence>
<evidence type="ECO:0000256" key="2">
    <source>
        <dbReference type="ARBA" id="ARBA00022801"/>
    </source>
</evidence>
<dbReference type="SUPFAM" id="SSF52540">
    <property type="entry name" value="P-loop containing nucleoside triphosphate hydrolases"/>
    <property type="match status" value="1"/>
</dbReference>
<keyword evidence="9" id="KW-1185">Reference proteome</keyword>
<gene>
    <name evidence="8" type="ORF">Cgig2_002987</name>
</gene>
<dbReference type="Pfam" id="PF02263">
    <property type="entry name" value="GBP"/>
    <property type="match status" value="1"/>
</dbReference>
<organism evidence="8 9">
    <name type="scientific">Carnegiea gigantea</name>
    <dbReference type="NCBI Taxonomy" id="171969"/>
    <lineage>
        <taxon>Eukaryota</taxon>
        <taxon>Viridiplantae</taxon>
        <taxon>Streptophyta</taxon>
        <taxon>Embryophyta</taxon>
        <taxon>Tracheophyta</taxon>
        <taxon>Spermatophyta</taxon>
        <taxon>Magnoliopsida</taxon>
        <taxon>eudicotyledons</taxon>
        <taxon>Gunneridae</taxon>
        <taxon>Pentapetalae</taxon>
        <taxon>Caryophyllales</taxon>
        <taxon>Cactineae</taxon>
        <taxon>Cactaceae</taxon>
        <taxon>Cactoideae</taxon>
        <taxon>Echinocereeae</taxon>
        <taxon>Carnegiea</taxon>
    </lineage>
</organism>
<dbReference type="Gene3D" id="3.40.50.300">
    <property type="entry name" value="P-loop containing nucleotide triphosphate hydrolases"/>
    <property type="match status" value="1"/>
</dbReference>
<dbReference type="AlphaFoldDB" id="A0A9Q1K7M5"/>
<proteinExistence type="inferred from homology"/>
<dbReference type="InterPro" id="IPR027417">
    <property type="entry name" value="P-loop_NTPase"/>
</dbReference>
<dbReference type="GO" id="GO:0003924">
    <property type="term" value="F:GTPase activity"/>
    <property type="evidence" value="ECO:0007669"/>
    <property type="project" value="InterPro"/>
</dbReference>
<keyword evidence="1" id="KW-0547">Nucleotide-binding</keyword>
<keyword evidence="5" id="KW-0175">Coiled coil</keyword>
<feature type="region of interest" description="Disordered" evidence="6">
    <location>
        <begin position="824"/>
        <end position="864"/>
    </location>
</feature>
<evidence type="ECO:0000256" key="5">
    <source>
        <dbReference type="SAM" id="Coils"/>
    </source>
</evidence>
<dbReference type="EMBL" id="JAKOGI010000276">
    <property type="protein sequence ID" value="KAJ8437853.1"/>
    <property type="molecule type" value="Genomic_DNA"/>
</dbReference>
<evidence type="ECO:0000256" key="3">
    <source>
        <dbReference type="ARBA" id="ARBA00023134"/>
    </source>
</evidence>
<dbReference type="FunFam" id="1.20.1000.10:FF:000003">
    <property type="entry name" value="Guanylate-binding family protein"/>
    <property type="match status" value="1"/>
</dbReference>
<dbReference type="OrthoDB" id="2135133at2759"/>
<evidence type="ECO:0000259" key="7">
    <source>
        <dbReference type="PROSITE" id="PS51715"/>
    </source>
</evidence>
<dbReference type="InterPro" id="IPR036543">
    <property type="entry name" value="Guanylate-bd_C_sf"/>
</dbReference>
<protein>
    <recommendedName>
        <fullName evidence="7">GB1/RHD3-type G domain-containing protein</fullName>
    </recommendedName>
</protein>
<keyword evidence="2" id="KW-0378">Hydrolase</keyword>
<dbReference type="GO" id="GO:0005525">
    <property type="term" value="F:GTP binding"/>
    <property type="evidence" value="ECO:0007669"/>
    <property type="project" value="UniProtKB-KW"/>
</dbReference>
<dbReference type="SUPFAM" id="SSF48340">
    <property type="entry name" value="Interferon-induced guanylate-binding protein 1 (GBP1), C-terminal domain"/>
    <property type="match status" value="1"/>
</dbReference>
<comment type="similarity">
    <text evidence="4">Belongs to the TRAFAC class dynamin-like GTPase superfamily. GB1/RHD3 GTPase family.</text>
</comment>
<evidence type="ECO:0000313" key="8">
    <source>
        <dbReference type="EMBL" id="KAJ8437853.1"/>
    </source>
</evidence>
<dbReference type="PANTHER" id="PTHR10751">
    <property type="entry name" value="GUANYLATE BINDING PROTEIN"/>
    <property type="match status" value="1"/>
</dbReference>
<comment type="caution">
    <text evidence="8">The sequence shown here is derived from an EMBL/GenBank/DDBJ whole genome shotgun (WGS) entry which is preliminary data.</text>
</comment>
<dbReference type="InterPro" id="IPR003191">
    <property type="entry name" value="Guanylate-bd/ATL_C"/>
</dbReference>
<evidence type="ECO:0000256" key="6">
    <source>
        <dbReference type="SAM" id="MobiDB-lite"/>
    </source>
</evidence>
<dbReference type="Proteomes" id="UP001153076">
    <property type="component" value="Unassembled WGS sequence"/>
</dbReference>